<proteinExistence type="predicted"/>
<dbReference type="PANTHER" id="PTHR43304:SF1">
    <property type="entry name" value="PAC DOMAIN-CONTAINING PROTEIN"/>
    <property type="match status" value="1"/>
</dbReference>
<dbReference type="InterPro" id="IPR000014">
    <property type="entry name" value="PAS"/>
</dbReference>
<dbReference type="EMBL" id="SDPT01000001">
    <property type="protein sequence ID" value="RXZ34927.1"/>
    <property type="molecule type" value="Genomic_DNA"/>
</dbReference>
<dbReference type="Pfam" id="PF08448">
    <property type="entry name" value="PAS_4"/>
    <property type="match status" value="1"/>
</dbReference>
<dbReference type="Pfam" id="PF13188">
    <property type="entry name" value="PAS_8"/>
    <property type="match status" value="1"/>
</dbReference>
<evidence type="ECO:0000256" key="5">
    <source>
        <dbReference type="ARBA" id="ARBA00022777"/>
    </source>
</evidence>
<dbReference type="InterPro" id="IPR029016">
    <property type="entry name" value="GAF-like_dom_sf"/>
</dbReference>
<comment type="catalytic activity">
    <reaction evidence="1">
        <text>ATP + protein L-histidine = ADP + protein N-phospho-L-histidine.</text>
        <dbReference type="EC" id="2.7.13.3"/>
    </reaction>
</comment>
<reference evidence="6 7" key="1">
    <citation type="submission" date="2019-01" db="EMBL/GenBank/DDBJ databases">
        <title>Sphingomonas mucosissima sp. nov. and Sphingomonas desiccabilis sp. nov., from biological soil crusts in the Colorado Plateau, USA.</title>
        <authorList>
            <person name="Zhu D."/>
        </authorList>
    </citation>
    <scope>NUCLEOTIDE SEQUENCE [LARGE SCALE GENOMIC DNA]</scope>
    <source>
        <strain evidence="6 7">CP1D</strain>
    </source>
</reference>
<keyword evidence="3" id="KW-0597">Phosphoprotein</keyword>
<dbReference type="InterPro" id="IPR013656">
    <property type="entry name" value="PAS_4"/>
</dbReference>
<dbReference type="Gene3D" id="3.30.450.40">
    <property type="match status" value="2"/>
</dbReference>
<evidence type="ECO:0000256" key="1">
    <source>
        <dbReference type="ARBA" id="ARBA00000085"/>
    </source>
</evidence>
<organism evidence="6 7">
    <name type="scientific">Sphingomonas desiccabilis</name>
    <dbReference type="NCBI Taxonomy" id="429134"/>
    <lineage>
        <taxon>Bacteria</taxon>
        <taxon>Pseudomonadati</taxon>
        <taxon>Pseudomonadota</taxon>
        <taxon>Alphaproteobacteria</taxon>
        <taxon>Sphingomonadales</taxon>
        <taxon>Sphingomonadaceae</taxon>
        <taxon>Sphingomonas</taxon>
    </lineage>
</organism>
<dbReference type="Pfam" id="PF01590">
    <property type="entry name" value="GAF"/>
    <property type="match status" value="2"/>
</dbReference>
<dbReference type="Pfam" id="PF08447">
    <property type="entry name" value="PAS_3"/>
    <property type="match status" value="1"/>
</dbReference>
<dbReference type="PANTHER" id="PTHR43304">
    <property type="entry name" value="PHYTOCHROME-LIKE PROTEIN CPH1"/>
    <property type="match status" value="1"/>
</dbReference>
<dbReference type="EC" id="2.7.13.3" evidence="2"/>
<dbReference type="Pfam" id="PF00989">
    <property type="entry name" value="PAS"/>
    <property type="match status" value="1"/>
</dbReference>
<dbReference type="RefSeq" id="WP_129340709.1">
    <property type="nucleotide sequence ID" value="NZ_JACIDD010000001.1"/>
</dbReference>
<evidence type="ECO:0000313" key="7">
    <source>
        <dbReference type="Proteomes" id="UP000292347"/>
    </source>
</evidence>
<dbReference type="NCBIfam" id="TIGR00229">
    <property type="entry name" value="sensory_box"/>
    <property type="match status" value="2"/>
</dbReference>
<dbReference type="SMART" id="SM00065">
    <property type="entry name" value="GAF"/>
    <property type="match status" value="2"/>
</dbReference>
<dbReference type="Proteomes" id="UP000292347">
    <property type="component" value="Unassembled WGS sequence"/>
</dbReference>
<comment type="caution">
    <text evidence="6">The sequence shown here is derived from an EMBL/GenBank/DDBJ whole genome shotgun (WGS) entry which is preliminary data.</text>
</comment>
<gene>
    <name evidence="6" type="ORF">EO081_04545</name>
</gene>
<dbReference type="Gene3D" id="3.30.450.20">
    <property type="entry name" value="PAS domain"/>
    <property type="match status" value="4"/>
</dbReference>
<evidence type="ECO:0000256" key="2">
    <source>
        <dbReference type="ARBA" id="ARBA00012438"/>
    </source>
</evidence>
<dbReference type="SUPFAM" id="SSF55785">
    <property type="entry name" value="PYP-like sensor domain (PAS domain)"/>
    <property type="match status" value="4"/>
</dbReference>
<dbReference type="InterPro" id="IPR013767">
    <property type="entry name" value="PAS_fold"/>
</dbReference>
<evidence type="ECO:0000256" key="3">
    <source>
        <dbReference type="ARBA" id="ARBA00022553"/>
    </source>
</evidence>
<dbReference type="PROSITE" id="PS50112">
    <property type="entry name" value="PAS"/>
    <property type="match status" value="3"/>
</dbReference>
<dbReference type="CDD" id="cd00130">
    <property type="entry name" value="PAS"/>
    <property type="match status" value="3"/>
</dbReference>
<dbReference type="PROSITE" id="PS50113">
    <property type="entry name" value="PAC"/>
    <property type="match status" value="1"/>
</dbReference>
<sequence length="837" mass="93934">MADHSEMMRRQRALADFGDFVLDHEDLDEILNEGCRLVAEALGVDLAKVLEIDRETNTGLVRAGVGWRPGVVGHERVDLSERSSEAYAIERTEPVITNDIASEERFEFPLFLREHGVVALVNVPILLPGRRPWGVLQVDAREPREFDDQSIEFLKTYSMVLGPVIDRFFVAAEREQARSGLAAREERLGRLLDGMGEAFGIIGPDFTILEQNREALRLSGRRRDEVIGRSYWEVHRGSEGSAVGQCLKTAMAQRVPVVLEHEDASDPARALWLDMRAYPTAGGALAVFWRDVTERKRAEETLRASEERQAFLLAVGDAMRAQPGAREKIEVAARHLGERLSATRVLFAEFDHAMGVADVFAGWSADGTRPFPTVMRLEDHDGPVLDDLCAGRTVRINDVNLLADQPALAAIASVGVGALLSVPLLVHGTLLVNLSIHQQEARRWTDAEVALVQDVAERLWAEVVRARAQAALLASEERYRELFERIDEGFCIIEVVFDGDAPVDYRFLEVNPAFERQTGIVDGKGRLMRDIAPEHEQHWFDVYGEIALTGAARRLEAPAKALGDRWYDLNAFRVGEPEQRRVAILFNDITQRRSDAAALRQSEERFRLIVESVHSYAIFTTDRDGIITSWPAGAAAVYGWSAAEMLGESMDRTFLPEDIAKGAPEEERRIAACEGCAPNVRWHVRKDGERIFINGSTQPLLSADGEIRELIKVGEDITEDRRTQQTLAESEERLRNAAEVGGLGLWDWNVTTGEVHWSDEHYRMEGYAVGEVKPSYEAWASRIHPDDRQSAEGALQRAMEHREVFAHEFRVVHPNGSVHWLSGRGRFFYNNEASRFA</sequence>
<dbReference type="GO" id="GO:0006355">
    <property type="term" value="P:regulation of DNA-templated transcription"/>
    <property type="evidence" value="ECO:0007669"/>
    <property type="project" value="InterPro"/>
</dbReference>
<dbReference type="GO" id="GO:0004673">
    <property type="term" value="F:protein histidine kinase activity"/>
    <property type="evidence" value="ECO:0007669"/>
    <property type="project" value="UniProtKB-EC"/>
</dbReference>
<dbReference type="InterPro" id="IPR013655">
    <property type="entry name" value="PAS_fold_3"/>
</dbReference>
<dbReference type="InterPro" id="IPR035965">
    <property type="entry name" value="PAS-like_dom_sf"/>
</dbReference>
<keyword evidence="5" id="KW-0418">Kinase</keyword>
<dbReference type="InterPro" id="IPR000700">
    <property type="entry name" value="PAS-assoc_C"/>
</dbReference>
<name>A0A4V1QPT6_9SPHN</name>
<dbReference type="AlphaFoldDB" id="A0A4V1QPT6"/>
<keyword evidence="7" id="KW-1185">Reference proteome</keyword>
<dbReference type="OrthoDB" id="9796100at2"/>
<dbReference type="SUPFAM" id="SSF55781">
    <property type="entry name" value="GAF domain-like"/>
    <property type="match status" value="2"/>
</dbReference>
<dbReference type="InterPro" id="IPR052162">
    <property type="entry name" value="Sensor_kinase/Photoreceptor"/>
</dbReference>
<evidence type="ECO:0000256" key="4">
    <source>
        <dbReference type="ARBA" id="ARBA00022679"/>
    </source>
</evidence>
<dbReference type="InterPro" id="IPR003018">
    <property type="entry name" value="GAF"/>
</dbReference>
<dbReference type="SMART" id="SM00091">
    <property type="entry name" value="PAS"/>
    <property type="match status" value="4"/>
</dbReference>
<keyword evidence="4" id="KW-0808">Transferase</keyword>
<protein>
    <recommendedName>
        <fullName evidence="2">histidine kinase</fullName>
        <ecNumber evidence="2">2.7.13.3</ecNumber>
    </recommendedName>
</protein>
<accession>A0A4V1QPT6</accession>
<evidence type="ECO:0000313" key="6">
    <source>
        <dbReference type="EMBL" id="RXZ34927.1"/>
    </source>
</evidence>